<dbReference type="AlphaFoldDB" id="A0A6C0C1Q1"/>
<dbReference type="EMBL" id="MN739300">
    <property type="protein sequence ID" value="QHS97588.1"/>
    <property type="molecule type" value="Genomic_DNA"/>
</dbReference>
<protein>
    <submittedName>
        <fullName evidence="2">Uncharacterized protein</fullName>
    </submittedName>
</protein>
<feature type="compositionally biased region" description="Basic and acidic residues" evidence="1">
    <location>
        <begin position="363"/>
        <end position="372"/>
    </location>
</feature>
<dbReference type="Pfam" id="PF19071">
    <property type="entry name" value="DUF5767"/>
    <property type="match status" value="1"/>
</dbReference>
<name>A0A6C0C1Q1_9ZZZZ</name>
<feature type="region of interest" description="Disordered" evidence="1">
    <location>
        <begin position="337"/>
        <end position="387"/>
    </location>
</feature>
<feature type="compositionally biased region" description="Basic and acidic residues" evidence="1">
    <location>
        <begin position="53"/>
        <end position="64"/>
    </location>
</feature>
<feature type="region of interest" description="Disordered" evidence="1">
    <location>
        <begin position="158"/>
        <end position="199"/>
    </location>
</feature>
<sequence>MSTTGHSIISTTDVNVFKRLANPAVVDVCVDSRVRRATAEMKQAIEQAAETKQNSEHVGEKERNPAGSPLASAVGSITGPVPCKTAFQRAQDKASEEVERVWATPVAPARLFTESELVVEPSPATCHSSIQPPRESRVPEVKVETGAFFRSERACPHIHAEAPPPKTTLPSFDAGENSDFEDDVEDSASEHWKPKDGQGKRLEKQGYIIELSNMRQKGVVLSREFTMNDSIQELEFEIQKQQNNTTTRQHVVFMRDMLKIGINGLEIANTRFGPFLSIDGWAESVTLDMNKYEPPLEKLYRRYFRRSQMSPIMELAWLLIGSMAAFHFKNKFFAPPATARASPEPEQDSKPTSRLRRPVSTETARKTHDRPKAGRPVLRPPSSIFGM</sequence>
<accession>A0A6C0C1Q1</accession>
<reference evidence="2" key="1">
    <citation type="journal article" date="2020" name="Nature">
        <title>Giant virus diversity and host interactions through global metagenomics.</title>
        <authorList>
            <person name="Schulz F."/>
            <person name="Roux S."/>
            <person name="Paez-Espino D."/>
            <person name="Jungbluth S."/>
            <person name="Walsh D.A."/>
            <person name="Denef V.J."/>
            <person name="McMahon K.D."/>
            <person name="Konstantinidis K.T."/>
            <person name="Eloe-Fadrosh E.A."/>
            <person name="Kyrpides N.C."/>
            <person name="Woyke T."/>
        </authorList>
    </citation>
    <scope>NUCLEOTIDE SEQUENCE</scope>
    <source>
        <strain evidence="2">GVMAG-M-3300020182-33</strain>
    </source>
</reference>
<feature type="compositionally biased region" description="Acidic residues" evidence="1">
    <location>
        <begin position="176"/>
        <end position="187"/>
    </location>
</feature>
<organism evidence="2">
    <name type="scientific">viral metagenome</name>
    <dbReference type="NCBI Taxonomy" id="1070528"/>
    <lineage>
        <taxon>unclassified sequences</taxon>
        <taxon>metagenomes</taxon>
        <taxon>organismal metagenomes</taxon>
    </lineage>
</organism>
<evidence type="ECO:0000313" key="2">
    <source>
        <dbReference type="EMBL" id="QHS97588.1"/>
    </source>
</evidence>
<proteinExistence type="predicted"/>
<feature type="compositionally biased region" description="Basic and acidic residues" evidence="1">
    <location>
        <begin position="188"/>
        <end position="199"/>
    </location>
</feature>
<dbReference type="InterPro" id="IPR043910">
    <property type="entry name" value="DUF5767"/>
</dbReference>
<evidence type="ECO:0000256" key="1">
    <source>
        <dbReference type="SAM" id="MobiDB-lite"/>
    </source>
</evidence>
<feature type="region of interest" description="Disordered" evidence="1">
    <location>
        <begin position="47"/>
        <end position="75"/>
    </location>
</feature>